<sequence length="554" mass="59393">MKARLMRWSIGKRIILVNACFTLAIVASLMALYAVQQYRETIDAFIQAARITTLQVESSRQEMEDKWASGVFSVDQVRGYAKEGDMGKLLAVIPVVTAWQTAMRKSEEGGYTFKVPKFHPRNPKNEPDAVEAEALRRMESDNTNSYYVIDKDINSVRYFQAVRLTKPCLLCHGDPATSKEIWGNDQGLDPLGARMENWKEGEIHGAFEVIYSLDPADRQMAASLAMAGGVAVVVLGLGVFLAMLLARNLGRPIKSAAAAVNSTALGDFTLAIQQAELTRSDELGDMLRSVEKMNQDLSETVRHVAGAAGVVAENAQAISVGNLELSDRTQQQASAIEQTASALEQMTSSVKQNAENATQANALAQRTAEVAHQGGQAVERTVTAMREVSVSSKKISDIIDVVNEIAFQTNLLALNAAVEAARAGEAGRGFAVVAGEVRGLAGRVSAASKEIQKLIVESVAKVDQGGRMVEESGRLLGEIIENVQHVSDTVAEISAASQEQAAGIEEVNKAVAQMDAAVQQNSALVEKAASNSEAMATAAEELRGLMGQFKVRGA</sequence>
<dbReference type="Proteomes" id="UP000009047">
    <property type="component" value="Chromosome"/>
</dbReference>
<feature type="transmembrane region" description="Helical" evidence="5">
    <location>
        <begin position="220"/>
        <end position="245"/>
    </location>
</feature>
<dbReference type="CDD" id="cd06225">
    <property type="entry name" value="HAMP"/>
    <property type="match status" value="1"/>
</dbReference>
<keyword evidence="5" id="KW-0812">Transmembrane</keyword>
<dbReference type="Pfam" id="PF00015">
    <property type="entry name" value="MCPsignal"/>
    <property type="match status" value="1"/>
</dbReference>
<dbReference type="PROSITE" id="PS50885">
    <property type="entry name" value="HAMP"/>
    <property type="match status" value="1"/>
</dbReference>
<proteinExistence type="inferred from homology"/>
<dbReference type="PROSITE" id="PS50111">
    <property type="entry name" value="CHEMOTAXIS_TRANSDUC_2"/>
    <property type="match status" value="1"/>
</dbReference>
<evidence type="ECO:0000256" key="3">
    <source>
        <dbReference type="ARBA" id="ARBA00029447"/>
    </source>
</evidence>
<keyword evidence="2" id="KW-0488">Methylation</keyword>
<reference evidence="8 9" key="1">
    <citation type="journal article" date="2010" name="Stand. Genomic Sci.">
        <title>Complete genome sequence of Desulfarculus baarsii type strain (2st14).</title>
        <authorList>
            <person name="Sun H."/>
            <person name="Spring S."/>
            <person name="Lapidus A."/>
            <person name="Davenport K."/>
            <person name="Del Rio T.G."/>
            <person name="Tice H."/>
            <person name="Nolan M."/>
            <person name="Copeland A."/>
            <person name="Cheng J.F."/>
            <person name="Lucas S."/>
            <person name="Tapia R."/>
            <person name="Goodwin L."/>
            <person name="Pitluck S."/>
            <person name="Ivanova N."/>
            <person name="Pagani I."/>
            <person name="Mavromatis K."/>
            <person name="Ovchinnikova G."/>
            <person name="Pati A."/>
            <person name="Chen A."/>
            <person name="Palaniappan K."/>
            <person name="Hauser L."/>
            <person name="Chang Y.J."/>
            <person name="Jeffries C.D."/>
            <person name="Detter J.C."/>
            <person name="Han C."/>
            <person name="Rohde M."/>
            <person name="Brambilla E."/>
            <person name="Goker M."/>
            <person name="Woyke T."/>
            <person name="Bristow J."/>
            <person name="Eisen J.A."/>
            <person name="Markowitz V."/>
            <person name="Hugenholtz P."/>
            <person name="Kyrpides N.C."/>
            <person name="Klenk H.P."/>
            <person name="Land M."/>
        </authorList>
    </citation>
    <scope>NUCLEOTIDE SEQUENCE [LARGE SCALE GENOMIC DNA]</scope>
    <source>
        <strain evidence="9">ATCC 33931 / DSM 2075 / LMG 7858 / VKM B-1802 / 2st14</strain>
    </source>
</reference>
<dbReference type="GO" id="GO:0005886">
    <property type="term" value="C:plasma membrane"/>
    <property type="evidence" value="ECO:0007669"/>
    <property type="project" value="TreeGrafter"/>
</dbReference>
<dbReference type="PRINTS" id="PR00260">
    <property type="entry name" value="CHEMTRNSDUCR"/>
</dbReference>
<dbReference type="Pfam" id="PF00672">
    <property type="entry name" value="HAMP"/>
    <property type="match status" value="1"/>
</dbReference>
<evidence type="ECO:0000256" key="1">
    <source>
        <dbReference type="ARBA" id="ARBA00004370"/>
    </source>
</evidence>
<evidence type="ECO:0000256" key="5">
    <source>
        <dbReference type="SAM" id="Phobius"/>
    </source>
</evidence>
<dbReference type="InterPro" id="IPR004089">
    <property type="entry name" value="MCPsignal_dom"/>
</dbReference>
<dbReference type="InterPro" id="IPR003660">
    <property type="entry name" value="HAMP_dom"/>
</dbReference>
<dbReference type="EMBL" id="CP002085">
    <property type="protein sequence ID" value="ADK84989.1"/>
    <property type="molecule type" value="Genomic_DNA"/>
</dbReference>
<dbReference type="InterPro" id="IPR021796">
    <property type="entry name" value="Tll0287-like_dom"/>
</dbReference>
<evidence type="ECO:0000259" key="7">
    <source>
        <dbReference type="PROSITE" id="PS50885"/>
    </source>
</evidence>
<dbReference type="GO" id="GO:0007165">
    <property type="term" value="P:signal transduction"/>
    <property type="evidence" value="ECO:0007669"/>
    <property type="project" value="UniProtKB-KW"/>
</dbReference>
<name>E1QHE6_DESB2</name>
<dbReference type="InterPro" id="IPR051310">
    <property type="entry name" value="MCP_chemotaxis"/>
</dbReference>
<dbReference type="AlphaFoldDB" id="E1QHE6"/>
<feature type="transmembrane region" description="Helical" evidence="5">
    <location>
        <begin position="14"/>
        <end position="35"/>
    </location>
</feature>
<dbReference type="STRING" id="644282.Deba_1621"/>
<protein>
    <submittedName>
        <fullName evidence="8">Methyl-accepting chemotaxis sensory transducer</fullName>
    </submittedName>
</protein>
<comment type="similarity">
    <text evidence="3">Belongs to the methyl-accepting chemotaxis (MCP) protein family.</text>
</comment>
<dbReference type="OrthoDB" id="9816383at2"/>
<evidence type="ECO:0000313" key="8">
    <source>
        <dbReference type="EMBL" id="ADK84989.1"/>
    </source>
</evidence>
<keyword evidence="9" id="KW-1185">Reference proteome</keyword>
<keyword evidence="5" id="KW-0472">Membrane</keyword>
<dbReference type="eggNOG" id="COG0840">
    <property type="taxonomic scope" value="Bacteria"/>
</dbReference>
<dbReference type="PANTHER" id="PTHR43531">
    <property type="entry name" value="PROTEIN ICFG"/>
    <property type="match status" value="1"/>
</dbReference>
<organism evidence="8 9">
    <name type="scientific">Desulfarculus baarsii (strain ATCC 33931 / DSM 2075 / LMG 7858 / VKM B-1802 / 2st14)</name>
    <dbReference type="NCBI Taxonomy" id="644282"/>
    <lineage>
        <taxon>Bacteria</taxon>
        <taxon>Pseudomonadati</taxon>
        <taxon>Thermodesulfobacteriota</taxon>
        <taxon>Desulfarculia</taxon>
        <taxon>Desulfarculales</taxon>
        <taxon>Desulfarculaceae</taxon>
        <taxon>Desulfarculus</taxon>
    </lineage>
</organism>
<dbReference type="RefSeq" id="WP_013258442.1">
    <property type="nucleotide sequence ID" value="NC_014365.1"/>
</dbReference>
<dbReference type="CDD" id="cd11386">
    <property type="entry name" value="MCP_signal"/>
    <property type="match status" value="1"/>
</dbReference>
<evidence type="ECO:0000256" key="4">
    <source>
        <dbReference type="PROSITE-ProRule" id="PRU00284"/>
    </source>
</evidence>
<dbReference type="Pfam" id="PF11845">
    <property type="entry name" value="Tll0287-like"/>
    <property type="match status" value="1"/>
</dbReference>
<dbReference type="Gene3D" id="1.10.287.950">
    <property type="entry name" value="Methyl-accepting chemotaxis protein"/>
    <property type="match status" value="1"/>
</dbReference>
<dbReference type="SMART" id="SM00304">
    <property type="entry name" value="HAMP"/>
    <property type="match status" value="1"/>
</dbReference>
<dbReference type="GO" id="GO:0006935">
    <property type="term" value="P:chemotaxis"/>
    <property type="evidence" value="ECO:0007669"/>
    <property type="project" value="InterPro"/>
</dbReference>
<evidence type="ECO:0000313" key="9">
    <source>
        <dbReference type="Proteomes" id="UP000009047"/>
    </source>
</evidence>
<dbReference type="HOGENOM" id="CLU_000445_107_27_7"/>
<dbReference type="FunFam" id="1.10.287.950:FF:000001">
    <property type="entry name" value="Methyl-accepting chemotaxis sensory transducer"/>
    <property type="match status" value="1"/>
</dbReference>
<dbReference type="SMART" id="SM00283">
    <property type="entry name" value="MA"/>
    <property type="match status" value="1"/>
</dbReference>
<keyword evidence="5" id="KW-1133">Transmembrane helix</keyword>
<dbReference type="GO" id="GO:0004888">
    <property type="term" value="F:transmembrane signaling receptor activity"/>
    <property type="evidence" value="ECO:0007669"/>
    <property type="project" value="InterPro"/>
</dbReference>
<dbReference type="PANTHER" id="PTHR43531:SF14">
    <property type="entry name" value="METHYL-ACCEPTING CHEMOTAXIS PROTEIN I-RELATED"/>
    <property type="match status" value="1"/>
</dbReference>
<dbReference type="Gene3D" id="6.10.340.10">
    <property type="match status" value="1"/>
</dbReference>
<feature type="domain" description="Methyl-accepting transducer" evidence="6">
    <location>
        <begin position="307"/>
        <end position="536"/>
    </location>
</feature>
<dbReference type="KEGG" id="dbr:Deba_1621"/>
<dbReference type="InterPro" id="IPR004090">
    <property type="entry name" value="Chemotax_Me-accpt_rcpt"/>
</dbReference>
<feature type="domain" description="HAMP" evidence="7">
    <location>
        <begin position="247"/>
        <end position="302"/>
    </location>
</feature>
<keyword evidence="4" id="KW-0807">Transducer</keyword>
<evidence type="ECO:0000259" key="6">
    <source>
        <dbReference type="PROSITE" id="PS50111"/>
    </source>
</evidence>
<accession>E1QHE6</accession>
<comment type="subcellular location">
    <subcellularLocation>
        <location evidence="1">Membrane</location>
    </subcellularLocation>
</comment>
<evidence type="ECO:0000256" key="2">
    <source>
        <dbReference type="ARBA" id="ARBA00022481"/>
    </source>
</evidence>
<gene>
    <name evidence="8" type="ordered locus">Deba_1621</name>
</gene>
<dbReference type="SUPFAM" id="SSF58104">
    <property type="entry name" value="Methyl-accepting chemotaxis protein (MCP) signaling domain"/>
    <property type="match status" value="1"/>
</dbReference>